<comment type="caution">
    <text evidence="1">The sequence shown here is derived from an EMBL/GenBank/DDBJ whole genome shotgun (WGS) entry which is preliminary data.</text>
</comment>
<sequence length="185" mass="21510">MTDNNRLPPLSQEQWSEEQRVLAEEVIKGPRGGLLPPFQVLLRSPELMSHAQRMGEYLRYRSAIGLRLSELAILLTARYWNQPVEWEIHAPIARQQGISEQAILAIRQQQQPQENSLKQDEWLVYYFCQQLHQQKQVSDEIWQQVIRQFGETAVIDLTGINGYYALLAMMMNVARTPPHSPPEDF</sequence>
<dbReference type="STRING" id="642227.HA49_03935"/>
<reference evidence="1" key="1">
    <citation type="submission" date="2014-12" db="EMBL/GenBank/DDBJ databases">
        <title>The draft genome of the Tatumella morbirosei type strain, LMG23360T isolated from pineapple rot.</title>
        <authorList>
            <person name="Smits T.H."/>
            <person name="Palmer M."/>
            <person name="Venter S.N."/>
            <person name="Duffy B."/>
            <person name="Steenkamp E.T."/>
            <person name="Chan W.Y."/>
            <person name="Coutinho T.A."/>
            <person name="Coetzee M.P."/>
            <person name="De Maayer P."/>
        </authorList>
    </citation>
    <scope>NUCLEOTIDE SEQUENCE [LARGE SCALE GENOMIC DNA]</scope>
    <source>
        <strain evidence="1">LMG 23360</strain>
    </source>
</reference>
<keyword evidence="2" id="KW-1185">Reference proteome</keyword>
<accession>A0A095TJE9</accession>
<organism evidence="1 2">
    <name type="scientific">Tatumella morbirosei</name>
    <dbReference type="NCBI Taxonomy" id="642227"/>
    <lineage>
        <taxon>Bacteria</taxon>
        <taxon>Pseudomonadati</taxon>
        <taxon>Pseudomonadota</taxon>
        <taxon>Gammaproteobacteria</taxon>
        <taxon>Enterobacterales</taxon>
        <taxon>Erwiniaceae</taxon>
        <taxon>Tatumella</taxon>
    </lineage>
</organism>
<dbReference type="PANTHER" id="PTHR34846">
    <property type="entry name" value="4-CARBOXYMUCONOLACTONE DECARBOXYLASE FAMILY PROTEIN (AFU_ORTHOLOGUE AFUA_6G11590)"/>
    <property type="match status" value="1"/>
</dbReference>
<dbReference type="Gene3D" id="1.20.1290.10">
    <property type="entry name" value="AhpD-like"/>
    <property type="match status" value="1"/>
</dbReference>
<dbReference type="AlphaFoldDB" id="A0A095TJE9"/>
<protein>
    <submittedName>
        <fullName evidence="1">Carboxymuconolactone decarboxylase</fullName>
    </submittedName>
</protein>
<dbReference type="PANTHER" id="PTHR34846:SF11">
    <property type="entry name" value="4-CARBOXYMUCONOLACTONE DECARBOXYLASE FAMILY PROTEIN (AFU_ORTHOLOGUE AFUA_6G11590)"/>
    <property type="match status" value="1"/>
</dbReference>
<dbReference type="eggNOG" id="COG2128">
    <property type="taxonomic scope" value="Bacteria"/>
</dbReference>
<dbReference type="RefSeq" id="WP_038017014.1">
    <property type="nucleotide sequence ID" value="NZ_JPKR02000001.1"/>
</dbReference>
<dbReference type="SUPFAM" id="SSF69118">
    <property type="entry name" value="AhpD-like"/>
    <property type="match status" value="1"/>
</dbReference>
<gene>
    <name evidence="1" type="ORF">HA49_03935</name>
</gene>
<dbReference type="OrthoDB" id="5987308at2"/>
<proteinExistence type="predicted"/>
<evidence type="ECO:0000313" key="2">
    <source>
        <dbReference type="Proteomes" id="UP000029577"/>
    </source>
</evidence>
<evidence type="ECO:0000313" key="1">
    <source>
        <dbReference type="EMBL" id="KGD76654.1"/>
    </source>
</evidence>
<dbReference type="InterPro" id="IPR029032">
    <property type="entry name" value="AhpD-like"/>
</dbReference>
<name>A0A095TJE9_9GAMM</name>
<dbReference type="Proteomes" id="UP000029577">
    <property type="component" value="Unassembled WGS sequence"/>
</dbReference>
<dbReference type="EMBL" id="JPKR02000001">
    <property type="protein sequence ID" value="KGD76654.1"/>
    <property type="molecule type" value="Genomic_DNA"/>
</dbReference>